<reference evidence="2" key="1">
    <citation type="submission" date="2015-04" db="UniProtKB">
        <authorList>
            <consortium name="EnsemblPlants"/>
        </authorList>
    </citation>
    <scope>IDENTIFICATION</scope>
</reference>
<proteinExistence type="predicted"/>
<accession>A0A0E0LYU3</accession>
<evidence type="ECO:0000256" key="1">
    <source>
        <dbReference type="SAM" id="MobiDB-lite"/>
    </source>
</evidence>
<evidence type="ECO:0000313" key="3">
    <source>
        <dbReference type="Proteomes" id="UP000026962"/>
    </source>
</evidence>
<sequence length="107" mass="11891">MKKGTCFLCGGTYHVPKDYQGRSKDTVATHKSTHGRWTPTKSLLFHQQTLQGYSISTSRASSARKSVIHPNYEETRRPQSMSQVSGFKIVVNTNNAPHAAPTQMPSK</sequence>
<keyword evidence="3" id="KW-1185">Reference proteome</keyword>
<dbReference type="EnsemblPlants" id="OPUNC09G02000.1">
    <property type="protein sequence ID" value="OPUNC09G02000.1"/>
    <property type="gene ID" value="OPUNC09G02000"/>
</dbReference>
<evidence type="ECO:0000313" key="2">
    <source>
        <dbReference type="EnsemblPlants" id="OPUNC09G02000.1"/>
    </source>
</evidence>
<dbReference type="AlphaFoldDB" id="A0A0E0LYU3"/>
<organism evidence="2">
    <name type="scientific">Oryza punctata</name>
    <name type="common">Red rice</name>
    <dbReference type="NCBI Taxonomy" id="4537"/>
    <lineage>
        <taxon>Eukaryota</taxon>
        <taxon>Viridiplantae</taxon>
        <taxon>Streptophyta</taxon>
        <taxon>Embryophyta</taxon>
        <taxon>Tracheophyta</taxon>
        <taxon>Spermatophyta</taxon>
        <taxon>Magnoliopsida</taxon>
        <taxon>Liliopsida</taxon>
        <taxon>Poales</taxon>
        <taxon>Poaceae</taxon>
        <taxon>BOP clade</taxon>
        <taxon>Oryzoideae</taxon>
        <taxon>Oryzeae</taxon>
        <taxon>Oryzinae</taxon>
        <taxon>Oryza</taxon>
    </lineage>
</organism>
<feature type="region of interest" description="Disordered" evidence="1">
    <location>
        <begin position="56"/>
        <end position="83"/>
    </location>
</feature>
<reference evidence="2" key="2">
    <citation type="submission" date="2018-05" db="EMBL/GenBank/DDBJ databases">
        <title>OpunRS2 (Oryza punctata Reference Sequence Version 2).</title>
        <authorList>
            <person name="Zhang J."/>
            <person name="Kudrna D."/>
            <person name="Lee S."/>
            <person name="Talag J."/>
            <person name="Welchert J."/>
            <person name="Wing R.A."/>
        </authorList>
    </citation>
    <scope>NUCLEOTIDE SEQUENCE [LARGE SCALE GENOMIC DNA]</scope>
</reference>
<protein>
    <submittedName>
        <fullName evidence="2">Uncharacterized protein</fullName>
    </submittedName>
</protein>
<dbReference type="HOGENOM" id="CLU_2214253_0_0_1"/>
<dbReference type="Proteomes" id="UP000026962">
    <property type="component" value="Chromosome 9"/>
</dbReference>
<name>A0A0E0LYU3_ORYPU</name>
<dbReference type="Gramene" id="OPUNC09G02000.1">
    <property type="protein sequence ID" value="OPUNC09G02000.1"/>
    <property type="gene ID" value="OPUNC09G02000"/>
</dbReference>